<feature type="domain" description="Ig-like" evidence="9">
    <location>
        <begin position="209"/>
        <end position="314"/>
    </location>
</feature>
<dbReference type="GO" id="GO:0007157">
    <property type="term" value="P:heterophilic cell-cell adhesion via plasma membrane cell adhesion molecules"/>
    <property type="evidence" value="ECO:0007669"/>
    <property type="project" value="TreeGrafter"/>
</dbReference>
<dbReference type="GO" id="GO:0005912">
    <property type="term" value="C:adherens junction"/>
    <property type="evidence" value="ECO:0007669"/>
    <property type="project" value="TreeGrafter"/>
</dbReference>
<sequence length="1128" mass="127230">MEGLLFLILVVFICTSEIPFPTESLLVDLIVEPSPVRLLSTARLRCSFAGAEDLKLQYIAWYKIDFDGKRTFVYDYSFVCPNGIANHTSQSYNDLKDRSLLFVTEPLSSSGVGKSSPEFQDHQSDWRERDVLRRASLEMLKKGAFVHSTGAESVSSPKQPVAGGGTAILLINDVWFLDEAKYECIIKPIGQPAQNDIAHLFIVVLPTNPIITLSSEGPYKENDTATLKCHGNVGRPAGYLTWLRRAPNALTYDTIPDEDTTTSIIHHDNGTTSAELSLQIQLETRDDKSIFKCLAKSRAMRPWEPTPNATKTITVHFSPRGGKILFDAASNRYYCYAKGSPTPEYVWLWHRGNDGDSLPQDDVDTIMSTNQYLDISSIQGTGHFLFKCLVSNVIDGKRSTLTLETELNLSGTPAPYTSPPPLNTQSQQNPDSIPITPPPTPPPEVNNFPNAHIFHHLNHINEHIRETKPFDDIIQYLETNSATPEPLDVTPKYNPYSHDIIQYLDTNIHNEGLPYPVIIEEPSKVDVIVTTPSPLSTTTTSSTSTTDIATREADSSIPLTPARAATRRSGRVRGSGGRGGFAGFEEIEQVLLIPNEPKPPIKKSSRPIQRRMKNIKNLRLRRLRALRNRRMRSNMRRRKPPIIRPLQKVIPPLEPIAPQGSKDRSYPVGSYPMILPLQHKRRFNQLFLKKDGEENVELEEPIENIQEDNVESKSMEYLDWPEEPLGQPGENTATEYEQHSSDRYPEHEIRDHKIEYDYPWEYENNNEYFNSYTDDDSDYYTNGETWEQTPQYQSVETTPSTINRNHHTAEDMSQTLDEIYKDSPAMMPFEVIDESLPKDSTGLTLEELYKKNPSFLPTQNNIPEKIHEELPPSGLTLQELYKNSPQLLPMALTPKAANEVLKDTWVNPMQGKETHTHKDLKSKSEKTNGKTLKEIYKEITDQNHKLSEDNILDQSRLLMDQYSKRGPNSATQEYQARGIPLFNLAQMQSALDSTTLDSESESIEKAAGLNCVGMPDGAYGGGCRAFYRCLGGVAYFVECKEGFAFNRNTGGCSSLTSAPAPCGKWRDCRSLPDAKYPDTERWCRFYYTCDKGQFLGHNECNPGLVFNFEKQVCDWPANVVAPPCGRQP</sequence>
<reference evidence="13" key="1">
    <citation type="submission" date="2012-12" db="EMBL/GenBank/DDBJ databases">
        <authorList>
            <person name="Hellsten U."/>
            <person name="Grimwood J."/>
            <person name="Chapman J.A."/>
            <person name="Shapiro H."/>
            <person name="Aerts A."/>
            <person name="Otillar R.P."/>
            <person name="Terry A.Y."/>
            <person name="Boore J.L."/>
            <person name="Simakov O."/>
            <person name="Marletaz F."/>
            <person name="Cho S.-J."/>
            <person name="Edsinger-Gonzales E."/>
            <person name="Havlak P."/>
            <person name="Kuo D.-H."/>
            <person name="Larsson T."/>
            <person name="Lv J."/>
            <person name="Arendt D."/>
            <person name="Savage R."/>
            <person name="Osoegawa K."/>
            <person name="de Jong P."/>
            <person name="Lindberg D.R."/>
            <person name="Seaver E.C."/>
            <person name="Weisblat D.A."/>
            <person name="Putnam N.H."/>
            <person name="Grigoriev I.V."/>
            <person name="Rokhsar D.S."/>
        </authorList>
    </citation>
    <scope>NUCLEOTIDE SEQUENCE</scope>
    <source>
        <strain evidence="13">I ESC-2004</strain>
    </source>
</reference>
<evidence type="ECO:0000259" key="9">
    <source>
        <dbReference type="PROSITE" id="PS50835"/>
    </source>
</evidence>
<dbReference type="Proteomes" id="UP000014760">
    <property type="component" value="Unassembled WGS sequence"/>
</dbReference>
<proteinExistence type="predicted"/>
<dbReference type="InterPro" id="IPR003599">
    <property type="entry name" value="Ig_sub"/>
</dbReference>
<dbReference type="GO" id="GO:0007156">
    <property type="term" value="P:homophilic cell adhesion via plasma membrane adhesion molecules"/>
    <property type="evidence" value="ECO:0007669"/>
    <property type="project" value="TreeGrafter"/>
</dbReference>
<dbReference type="AlphaFoldDB" id="R7TPY8"/>
<dbReference type="EMBL" id="AMQN01011724">
    <property type="status" value="NOT_ANNOTATED_CDS"/>
    <property type="molecule type" value="Genomic_DNA"/>
</dbReference>
<dbReference type="GO" id="GO:0016020">
    <property type="term" value="C:membrane"/>
    <property type="evidence" value="ECO:0007669"/>
    <property type="project" value="UniProtKB-SubCell"/>
</dbReference>
<accession>R7TPY8</accession>
<evidence type="ECO:0000313" key="11">
    <source>
        <dbReference type="EMBL" id="ELT95632.1"/>
    </source>
</evidence>
<dbReference type="SMART" id="SM00409">
    <property type="entry name" value="IG"/>
    <property type="match status" value="2"/>
</dbReference>
<evidence type="ECO:0000256" key="4">
    <source>
        <dbReference type="ARBA" id="ARBA00023136"/>
    </source>
</evidence>
<dbReference type="PROSITE" id="PS50835">
    <property type="entry name" value="IG_LIKE"/>
    <property type="match status" value="2"/>
</dbReference>
<evidence type="ECO:0000256" key="3">
    <source>
        <dbReference type="ARBA" id="ARBA00022737"/>
    </source>
</evidence>
<protein>
    <recommendedName>
        <fullName evidence="14">Chitinase</fullName>
    </recommendedName>
</protein>
<dbReference type="EMBL" id="KB309055">
    <property type="protein sequence ID" value="ELT95632.1"/>
    <property type="molecule type" value="Genomic_DNA"/>
</dbReference>
<evidence type="ECO:0008006" key="14">
    <source>
        <dbReference type="Google" id="ProtNLM"/>
    </source>
</evidence>
<dbReference type="SUPFAM" id="SSF48726">
    <property type="entry name" value="Immunoglobulin"/>
    <property type="match status" value="2"/>
</dbReference>
<feature type="chain" id="PRO_5011951997" description="Chitinase" evidence="8">
    <location>
        <begin position="16"/>
        <end position="1128"/>
    </location>
</feature>
<organism evidence="11">
    <name type="scientific">Capitella teleta</name>
    <name type="common">Polychaete worm</name>
    <dbReference type="NCBI Taxonomy" id="283909"/>
    <lineage>
        <taxon>Eukaryota</taxon>
        <taxon>Metazoa</taxon>
        <taxon>Spiralia</taxon>
        <taxon>Lophotrochozoa</taxon>
        <taxon>Annelida</taxon>
        <taxon>Polychaeta</taxon>
        <taxon>Sedentaria</taxon>
        <taxon>Scolecida</taxon>
        <taxon>Capitellidae</taxon>
        <taxon>Capitella</taxon>
    </lineage>
</organism>
<keyword evidence="3" id="KW-0677">Repeat</keyword>
<evidence type="ECO:0000256" key="2">
    <source>
        <dbReference type="ARBA" id="ARBA00022729"/>
    </source>
</evidence>
<feature type="domain" description="Chitin-binding type-2" evidence="10">
    <location>
        <begin position="1065"/>
        <end position="1126"/>
    </location>
</feature>
<dbReference type="SUPFAM" id="SSF57625">
    <property type="entry name" value="Invertebrate chitin-binding proteins"/>
    <property type="match status" value="2"/>
</dbReference>
<evidence type="ECO:0000313" key="12">
    <source>
        <dbReference type="EnsemblMetazoa" id="CapteP213333"/>
    </source>
</evidence>
<evidence type="ECO:0000256" key="7">
    <source>
        <dbReference type="SAM" id="MobiDB-lite"/>
    </source>
</evidence>
<dbReference type="InterPro" id="IPR007110">
    <property type="entry name" value="Ig-like_dom"/>
</dbReference>
<dbReference type="HOGENOM" id="CLU_279427_0_0_1"/>
<dbReference type="InterPro" id="IPR036508">
    <property type="entry name" value="Chitin-bd_dom_sf"/>
</dbReference>
<comment type="subcellular location">
    <subcellularLocation>
        <location evidence="1">Membrane</location>
    </subcellularLocation>
</comment>
<keyword evidence="4" id="KW-0472">Membrane</keyword>
<gene>
    <name evidence="11" type="ORF">CAPTEDRAFT_213333</name>
</gene>
<dbReference type="EnsemblMetazoa" id="CapteT213333">
    <property type="protein sequence ID" value="CapteP213333"/>
    <property type="gene ID" value="CapteG213333"/>
</dbReference>
<name>R7TPY8_CAPTE</name>
<dbReference type="InterPro" id="IPR002557">
    <property type="entry name" value="Chitin-bd_dom"/>
</dbReference>
<keyword evidence="2 8" id="KW-0732">Signal</keyword>
<feature type="domain" description="Ig-like" evidence="9">
    <location>
        <begin position="335"/>
        <end position="404"/>
    </location>
</feature>
<dbReference type="PROSITE" id="PS50940">
    <property type="entry name" value="CHIT_BIND_II"/>
    <property type="match status" value="2"/>
</dbReference>
<feature type="signal peptide" evidence="8">
    <location>
        <begin position="1"/>
        <end position="15"/>
    </location>
</feature>
<evidence type="ECO:0000256" key="6">
    <source>
        <dbReference type="ARBA" id="ARBA00023180"/>
    </source>
</evidence>
<dbReference type="Pfam" id="PF01607">
    <property type="entry name" value="CBM_14"/>
    <property type="match status" value="2"/>
</dbReference>
<feature type="region of interest" description="Disordered" evidence="7">
    <location>
        <begin position="409"/>
        <end position="443"/>
    </location>
</feature>
<dbReference type="InterPro" id="IPR036179">
    <property type="entry name" value="Ig-like_dom_sf"/>
</dbReference>
<keyword evidence="6" id="KW-0325">Glycoprotein</keyword>
<evidence type="ECO:0000256" key="8">
    <source>
        <dbReference type="SAM" id="SignalP"/>
    </source>
</evidence>
<keyword evidence="13" id="KW-1185">Reference proteome</keyword>
<dbReference type="GO" id="GO:0008061">
    <property type="term" value="F:chitin binding"/>
    <property type="evidence" value="ECO:0007669"/>
    <property type="project" value="InterPro"/>
</dbReference>
<evidence type="ECO:0000313" key="13">
    <source>
        <dbReference type="Proteomes" id="UP000014760"/>
    </source>
</evidence>
<evidence type="ECO:0000259" key="10">
    <source>
        <dbReference type="PROSITE" id="PS50940"/>
    </source>
</evidence>
<dbReference type="CDD" id="cd00096">
    <property type="entry name" value="Ig"/>
    <property type="match status" value="1"/>
</dbReference>
<dbReference type="PANTHER" id="PTHR23277:SF108">
    <property type="entry name" value="FASCICLIN-3"/>
    <property type="match status" value="1"/>
</dbReference>
<dbReference type="Gene3D" id="2.170.140.10">
    <property type="entry name" value="Chitin binding domain"/>
    <property type="match status" value="2"/>
</dbReference>
<reference evidence="12" key="3">
    <citation type="submission" date="2015-06" db="UniProtKB">
        <authorList>
            <consortium name="EnsemblMetazoa"/>
        </authorList>
    </citation>
    <scope>IDENTIFICATION</scope>
</reference>
<dbReference type="PANTHER" id="PTHR23277">
    <property type="entry name" value="NECTIN-RELATED"/>
    <property type="match status" value="1"/>
</dbReference>
<dbReference type="GO" id="GO:0005576">
    <property type="term" value="C:extracellular region"/>
    <property type="evidence" value="ECO:0007669"/>
    <property type="project" value="InterPro"/>
</dbReference>
<dbReference type="SMART" id="SM00494">
    <property type="entry name" value="ChtBD2"/>
    <property type="match status" value="2"/>
</dbReference>
<evidence type="ECO:0000256" key="5">
    <source>
        <dbReference type="ARBA" id="ARBA00023157"/>
    </source>
</evidence>
<feature type="domain" description="Chitin-binding type-2" evidence="10">
    <location>
        <begin position="1008"/>
        <end position="1064"/>
    </location>
</feature>
<dbReference type="InterPro" id="IPR013783">
    <property type="entry name" value="Ig-like_fold"/>
</dbReference>
<evidence type="ECO:0000256" key="1">
    <source>
        <dbReference type="ARBA" id="ARBA00004370"/>
    </source>
</evidence>
<keyword evidence="5" id="KW-1015">Disulfide bond</keyword>
<dbReference type="InterPro" id="IPR051427">
    <property type="entry name" value="Nectin/Nectin-like"/>
</dbReference>
<dbReference type="Gene3D" id="2.60.40.10">
    <property type="entry name" value="Immunoglobulins"/>
    <property type="match status" value="2"/>
</dbReference>
<reference evidence="11 13" key="2">
    <citation type="journal article" date="2013" name="Nature">
        <title>Insights into bilaterian evolution from three spiralian genomes.</title>
        <authorList>
            <person name="Simakov O."/>
            <person name="Marletaz F."/>
            <person name="Cho S.J."/>
            <person name="Edsinger-Gonzales E."/>
            <person name="Havlak P."/>
            <person name="Hellsten U."/>
            <person name="Kuo D.H."/>
            <person name="Larsson T."/>
            <person name="Lv J."/>
            <person name="Arendt D."/>
            <person name="Savage R."/>
            <person name="Osoegawa K."/>
            <person name="de Jong P."/>
            <person name="Grimwood J."/>
            <person name="Chapman J.A."/>
            <person name="Shapiro H."/>
            <person name="Aerts A."/>
            <person name="Otillar R.P."/>
            <person name="Terry A.Y."/>
            <person name="Boore J.L."/>
            <person name="Grigoriev I.V."/>
            <person name="Lindberg D.R."/>
            <person name="Seaver E.C."/>
            <person name="Weisblat D.A."/>
            <person name="Putnam N.H."/>
            <person name="Rokhsar D.S."/>
        </authorList>
    </citation>
    <scope>NUCLEOTIDE SEQUENCE</scope>
    <source>
        <strain evidence="11 13">I ESC-2004</strain>
    </source>
</reference>
<dbReference type="OrthoDB" id="6020543at2759"/>